<evidence type="ECO:0000313" key="2">
    <source>
        <dbReference type="EMBL" id="SBO97371.1"/>
    </source>
</evidence>
<feature type="region of interest" description="Disordered" evidence="1">
    <location>
        <begin position="73"/>
        <end position="119"/>
    </location>
</feature>
<accession>A0A1M4EEG1</accession>
<dbReference type="Pfam" id="PF19508">
    <property type="entry name" value="DUF6042"/>
    <property type="match status" value="1"/>
</dbReference>
<proteinExistence type="predicted"/>
<protein>
    <submittedName>
        <fullName evidence="2">Uncharacterized protein</fullName>
    </submittedName>
</protein>
<evidence type="ECO:0000256" key="1">
    <source>
        <dbReference type="SAM" id="MobiDB-lite"/>
    </source>
</evidence>
<gene>
    <name evidence="2" type="ORF">BN4615_P6887</name>
</gene>
<name>A0A1M4EEG1_9ACTN</name>
<dbReference type="EMBL" id="LT559118">
    <property type="protein sequence ID" value="SBO97371.1"/>
    <property type="molecule type" value="Genomic_DNA"/>
</dbReference>
<sequence length="119" mass="12724">MQLAAATGAATEERIAAAYQPWSSGSGGWNSPIEDDLSRFAAQLGVPAPATRPDLLPLLVAAGLLITETAGGVPRYRWAPDPPQAGEVLDLPAHQADMIRRQDDRERHTPRSGSRGHIH</sequence>
<dbReference type="InterPro" id="IPR046105">
    <property type="entry name" value="DUF6042"/>
</dbReference>
<reference evidence="2" key="1">
    <citation type="submission" date="2016-04" db="EMBL/GenBank/DDBJ databases">
        <authorList>
            <person name="Evans L.H."/>
            <person name="Alamgir A."/>
            <person name="Owens N."/>
            <person name="Weber N.D."/>
            <person name="Virtaneva K."/>
            <person name="Barbian K."/>
            <person name="Babar A."/>
            <person name="Rosenke K."/>
        </authorList>
    </citation>
    <scope>NUCLEOTIDE SEQUENCE</scope>
    <source>
        <strain evidence="2">Nono1</strain>
    </source>
</reference>
<feature type="compositionally biased region" description="Basic residues" evidence="1">
    <location>
        <begin position="110"/>
        <end position="119"/>
    </location>
</feature>
<dbReference type="AlphaFoldDB" id="A0A1M4EEG1"/>
<feature type="compositionally biased region" description="Basic and acidic residues" evidence="1">
    <location>
        <begin position="97"/>
        <end position="109"/>
    </location>
</feature>
<organism evidence="2">
    <name type="scientific">Nonomuraea gerenzanensis</name>
    <dbReference type="NCBI Taxonomy" id="93944"/>
    <lineage>
        <taxon>Bacteria</taxon>
        <taxon>Bacillati</taxon>
        <taxon>Actinomycetota</taxon>
        <taxon>Actinomycetes</taxon>
        <taxon>Streptosporangiales</taxon>
        <taxon>Streptosporangiaceae</taxon>
        <taxon>Nonomuraea</taxon>
    </lineage>
</organism>